<evidence type="ECO:0000313" key="5">
    <source>
        <dbReference type="Proteomes" id="UP000198705"/>
    </source>
</evidence>
<evidence type="ECO:0008006" key="6">
    <source>
        <dbReference type="Google" id="ProtNLM"/>
    </source>
</evidence>
<dbReference type="STRING" id="649333.SAMN04487989_101550"/>
<dbReference type="Proteomes" id="UP000198705">
    <property type="component" value="Unassembled WGS sequence"/>
</dbReference>
<feature type="chain" id="PRO_5011659140" description="Kelch motif-containing protein" evidence="3">
    <location>
        <begin position="26"/>
        <end position="316"/>
    </location>
</feature>
<feature type="signal peptide" evidence="3">
    <location>
        <begin position="1"/>
        <end position="25"/>
    </location>
</feature>
<organism evidence="4 5">
    <name type="scientific">Bizionia echini</name>
    <dbReference type="NCBI Taxonomy" id="649333"/>
    <lineage>
        <taxon>Bacteria</taxon>
        <taxon>Pseudomonadati</taxon>
        <taxon>Bacteroidota</taxon>
        <taxon>Flavobacteriia</taxon>
        <taxon>Flavobacteriales</taxon>
        <taxon>Flavobacteriaceae</taxon>
        <taxon>Bizionia</taxon>
    </lineage>
</organism>
<dbReference type="PANTHER" id="PTHR24412">
    <property type="entry name" value="KELCH PROTEIN"/>
    <property type="match status" value="1"/>
</dbReference>
<dbReference type="Gene3D" id="2.120.10.80">
    <property type="entry name" value="Kelch-type beta propeller"/>
    <property type="match status" value="1"/>
</dbReference>
<accession>A0A1I4Z786</accession>
<dbReference type="SUPFAM" id="SSF117281">
    <property type="entry name" value="Kelch motif"/>
    <property type="match status" value="1"/>
</dbReference>
<keyword evidence="1" id="KW-0880">Kelch repeat</keyword>
<evidence type="ECO:0000256" key="1">
    <source>
        <dbReference type="ARBA" id="ARBA00022441"/>
    </source>
</evidence>
<evidence type="ECO:0000256" key="3">
    <source>
        <dbReference type="SAM" id="SignalP"/>
    </source>
</evidence>
<dbReference type="InterPro" id="IPR015915">
    <property type="entry name" value="Kelch-typ_b-propeller"/>
</dbReference>
<dbReference type="AlphaFoldDB" id="A0A1I4Z786"/>
<evidence type="ECO:0000256" key="2">
    <source>
        <dbReference type="ARBA" id="ARBA00022737"/>
    </source>
</evidence>
<dbReference type="EMBL" id="FOVN01000001">
    <property type="protein sequence ID" value="SFN45750.1"/>
    <property type="molecule type" value="Genomic_DNA"/>
</dbReference>
<keyword evidence="2" id="KW-0677">Repeat</keyword>
<proteinExistence type="predicted"/>
<protein>
    <recommendedName>
        <fullName evidence="6">Kelch motif-containing protein</fullName>
    </recommendedName>
</protein>
<dbReference type="PROSITE" id="PS51257">
    <property type="entry name" value="PROKAR_LIPOPROTEIN"/>
    <property type="match status" value="1"/>
</dbReference>
<gene>
    <name evidence="4" type="ORF">SAMN04487989_101550</name>
</gene>
<keyword evidence="5" id="KW-1185">Reference proteome</keyword>
<dbReference type="RefSeq" id="WP_092206104.1">
    <property type="nucleotide sequence ID" value="NZ_FOVN01000001.1"/>
</dbReference>
<dbReference type="PANTHER" id="PTHR24412:SF489">
    <property type="entry name" value="RING FINGER DOMAIN AND KELCH REPEAT-CONTAINING PROTEIN DDB_G0271372"/>
    <property type="match status" value="1"/>
</dbReference>
<evidence type="ECO:0000313" key="4">
    <source>
        <dbReference type="EMBL" id="SFN45750.1"/>
    </source>
</evidence>
<sequence>MKRSTCKNILILSVMLMAFVGCSNDDDDIYIAPKTVNDINLTFNEVDTPLTPEDPGNYSVWFSMVGDKIYFMNPSNTPLTQFALEYNITSNNFRSKTPDNAICACGYSSKIITDGINLYHIANEAVTYSPTTDSWSALNYPDEFRNNNGEAGVAYLNGKIYFFGGRTASTTFKYYEIATDSWHTAPNGPYVNTESELIAVNNALYSLGGRSVDDQKNFSSYSETNGWTVLPDLPFNLSGYSTEHQTAVYNNRYIFALTRNDIHIYDTIEGIWKTEPIEIPSYNLNYENIFINGNTLFMTGKTTSNEFALIEINIAL</sequence>
<dbReference type="OrthoDB" id="996574at2"/>
<keyword evidence="3" id="KW-0732">Signal</keyword>
<name>A0A1I4Z786_9FLAO</name>
<reference evidence="5" key="1">
    <citation type="submission" date="2016-10" db="EMBL/GenBank/DDBJ databases">
        <authorList>
            <person name="Varghese N."/>
            <person name="Submissions S."/>
        </authorList>
    </citation>
    <scope>NUCLEOTIDE SEQUENCE [LARGE SCALE GENOMIC DNA]</scope>
    <source>
        <strain evidence="5">DSM 23925</strain>
    </source>
</reference>